<evidence type="ECO:0000313" key="1">
    <source>
        <dbReference type="EMBL" id="CAG8795270.1"/>
    </source>
</evidence>
<feature type="non-terminal residue" evidence="1">
    <location>
        <position position="1"/>
    </location>
</feature>
<reference evidence="1" key="1">
    <citation type="submission" date="2021-06" db="EMBL/GenBank/DDBJ databases">
        <authorList>
            <person name="Kallberg Y."/>
            <person name="Tangrot J."/>
            <person name="Rosling A."/>
        </authorList>
    </citation>
    <scope>NUCLEOTIDE SEQUENCE</scope>
    <source>
        <strain evidence="1">MA461A</strain>
    </source>
</reference>
<dbReference type="Proteomes" id="UP000789920">
    <property type="component" value="Unassembled WGS sequence"/>
</dbReference>
<sequence>ALYRVGHGAPVISDLKPGYKYWVIGYHFSLCEATSKTITCLYGYDLDKKEYSTLPNFEFNVLSFIGHPDSKVFGQIKVDRKSSIKKISFQKNNKKQEVDSKLPEFISLCADDKKECQKCYPEFIAKKFDRIILEQPKCKNAINKKLHDHCFALVFNPEAVKK</sequence>
<evidence type="ECO:0000313" key="2">
    <source>
        <dbReference type="Proteomes" id="UP000789920"/>
    </source>
</evidence>
<accession>A0ACA9RJ31</accession>
<organism evidence="1 2">
    <name type="scientific">Racocetra persica</name>
    <dbReference type="NCBI Taxonomy" id="160502"/>
    <lineage>
        <taxon>Eukaryota</taxon>
        <taxon>Fungi</taxon>
        <taxon>Fungi incertae sedis</taxon>
        <taxon>Mucoromycota</taxon>
        <taxon>Glomeromycotina</taxon>
        <taxon>Glomeromycetes</taxon>
        <taxon>Diversisporales</taxon>
        <taxon>Gigasporaceae</taxon>
        <taxon>Racocetra</taxon>
    </lineage>
</organism>
<name>A0ACA9RJ31_9GLOM</name>
<proteinExistence type="predicted"/>
<protein>
    <submittedName>
        <fullName evidence="1">23748_t:CDS:1</fullName>
    </submittedName>
</protein>
<dbReference type="EMBL" id="CAJVQC010055364">
    <property type="protein sequence ID" value="CAG8795270.1"/>
    <property type="molecule type" value="Genomic_DNA"/>
</dbReference>
<comment type="caution">
    <text evidence="1">The sequence shown here is derived from an EMBL/GenBank/DDBJ whole genome shotgun (WGS) entry which is preliminary data.</text>
</comment>
<keyword evidence="2" id="KW-1185">Reference proteome</keyword>
<gene>
    <name evidence="1" type="ORF">RPERSI_LOCUS19924</name>
</gene>